<dbReference type="InterPro" id="IPR013767">
    <property type="entry name" value="PAS_fold"/>
</dbReference>
<dbReference type="RefSeq" id="WP_378977353.1">
    <property type="nucleotide sequence ID" value="NZ_JBHTBJ010000059.1"/>
</dbReference>
<feature type="domain" description="EAL" evidence="4">
    <location>
        <begin position="758"/>
        <end position="1014"/>
    </location>
</feature>
<dbReference type="InterPro" id="IPR001633">
    <property type="entry name" value="EAL_dom"/>
</dbReference>
<feature type="transmembrane region" description="Helical" evidence="1">
    <location>
        <begin position="122"/>
        <end position="142"/>
    </location>
</feature>
<dbReference type="PROSITE" id="PS50113">
    <property type="entry name" value="PAC"/>
    <property type="match status" value="1"/>
</dbReference>
<dbReference type="CDD" id="cd01948">
    <property type="entry name" value="EAL"/>
    <property type="match status" value="1"/>
</dbReference>
<feature type="transmembrane region" description="Helical" evidence="1">
    <location>
        <begin position="5"/>
        <end position="24"/>
    </location>
</feature>
<feature type="transmembrane region" description="Helical" evidence="1">
    <location>
        <begin position="157"/>
        <end position="174"/>
    </location>
</feature>
<dbReference type="InterPro" id="IPR000160">
    <property type="entry name" value="GGDEF_dom"/>
</dbReference>
<dbReference type="SMART" id="SM00052">
    <property type="entry name" value="EAL"/>
    <property type="match status" value="1"/>
</dbReference>
<dbReference type="InterPro" id="IPR035965">
    <property type="entry name" value="PAS-like_dom_sf"/>
</dbReference>
<dbReference type="CDD" id="cd01949">
    <property type="entry name" value="GGDEF"/>
    <property type="match status" value="1"/>
</dbReference>
<feature type="transmembrane region" description="Helical" evidence="1">
    <location>
        <begin position="186"/>
        <end position="206"/>
    </location>
</feature>
<dbReference type="SUPFAM" id="SSF55785">
    <property type="entry name" value="PYP-like sensor domain (PAS domain)"/>
    <property type="match status" value="1"/>
</dbReference>
<sequence>MTTRAAQACFGAWIAVLTAVYYAFPGSHLYTWAALGYSGAAMILIGVRLHKPARKLPWYLVAAALVFFNTGDNLYNLILAFGVTPSFPGPADVLYLLVYPLLTGAFLLHVRYRSGGVGNRAALLDALVPTVGLGLLAWIYWIAPFTRAHELSLPEKLVSVSYPLGDVLVLAMTLRMVATPGRRPRALAAVGVAMVGLLISDIFYGQSQLNSEWTLGGPVDLGWIVFYAAMGYAALTPSMRKLSEPVPVAGGHDMGTHRIVWMATAALIAPAMLYAEWFGGAEAEKARDGVVDAPVIAGAAALMFLLVLARVNGLALAQRRARSRERALRQAGASLFAAASVEDVLEAAREAIRTLMPKDKPYELLITDHEADAPTRVGVRMVTAAELPPGVPAHGYDAFIVGQMPLPGEPPRQSLGVLAAAPEVLADLTDPLEALFAQVEVVLQRIVLTGEVNRRDSEAWFRTLIQNASDVILIVTDDNEIRYASPSAATVLGHEDLAGTPLSALVAAGHHRSMYQILNAVRSGRGAPNAPDLTVTGADGRLMQVEVDGRDLRADPTVRGLVLTIGDVTERRRLEEELSHLAFHDGLTGLANRVLFRNRLEQAFAECERHCRTLSVLFVDLDDFKEVNDTLGHAVGDELLVTVGRRIAGIVGDDSTAARMGGDEFAVLIEDGHPAGTAEQVAARIVEALAVAVEVCDGIGGSHIVSGAASVGVAASTDAGSATELLRHADLALYQAKGGDKGTWQRYQPELHTAMVRRLEVRAALHDAIEGDQFRPMYQPIVDLHTGLITGVESLVRWEHPARGLLGPFHFIEVAEESGAIIAIGTSVLRRALAQFARWKADDPEISLRYVSVNVSARQFRTPGFVDLVRQALADAGARPEWLLLEITESLVLRDADQVWADLRVLRAMGVRIAIDDFGTGYSSLSYLRQMPVDVLKLDKSFIDDILTSEQQRTMVDAIVTLARNLDLAVVAEGIEDAGQRAALAGMGCPYGQGYLFSKPVWPGEILELAQGVPELV</sequence>
<dbReference type="SMART" id="SM00091">
    <property type="entry name" value="PAS"/>
    <property type="match status" value="1"/>
</dbReference>
<feature type="transmembrane region" description="Helical" evidence="1">
    <location>
        <begin position="259"/>
        <end position="275"/>
    </location>
</feature>
<reference evidence="7" key="1">
    <citation type="journal article" date="2019" name="Int. J. Syst. Evol. Microbiol.">
        <title>The Global Catalogue of Microorganisms (GCM) 10K type strain sequencing project: providing services to taxonomists for standard genome sequencing and annotation.</title>
        <authorList>
            <consortium name="The Broad Institute Genomics Platform"/>
            <consortium name="The Broad Institute Genome Sequencing Center for Infectious Disease"/>
            <person name="Wu L."/>
            <person name="Ma J."/>
        </authorList>
    </citation>
    <scope>NUCLEOTIDE SEQUENCE [LARGE SCALE GENOMIC DNA]</scope>
    <source>
        <strain evidence="7">XZYJT-10</strain>
    </source>
</reference>
<dbReference type="Pfam" id="PF00990">
    <property type="entry name" value="GGDEF"/>
    <property type="match status" value="1"/>
</dbReference>
<dbReference type="PANTHER" id="PTHR44757">
    <property type="entry name" value="DIGUANYLATE CYCLASE DGCP"/>
    <property type="match status" value="1"/>
</dbReference>
<protein>
    <submittedName>
        <fullName evidence="6">Bifunctional diguanylate cyclase/phosphodiesterase</fullName>
    </submittedName>
</protein>
<dbReference type="InterPro" id="IPR043128">
    <property type="entry name" value="Rev_trsase/Diguanyl_cyclase"/>
</dbReference>
<evidence type="ECO:0000259" key="4">
    <source>
        <dbReference type="PROSITE" id="PS50883"/>
    </source>
</evidence>
<evidence type="ECO:0000259" key="3">
    <source>
        <dbReference type="PROSITE" id="PS50113"/>
    </source>
</evidence>
<dbReference type="PROSITE" id="PS50887">
    <property type="entry name" value="GGDEF"/>
    <property type="match status" value="1"/>
</dbReference>
<dbReference type="EMBL" id="JBHTBJ010000059">
    <property type="protein sequence ID" value="MFC7279740.1"/>
    <property type="molecule type" value="Genomic_DNA"/>
</dbReference>
<dbReference type="PROSITE" id="PS50112">
    <property type="entry name" value="PAS"/>
    <property type="match status" value="1"/>
</dbReference>
<dbReference type="InterPro" id="IPR052155">
    <property type="entry name" value="Biofilm_reg_signaling"/>
</dbReference>
<evidence type="ECO:0000256" key="1">
    <source>
        <dbReference type="SAM" id="Phobius"/>
    </source>
</evidence>
<dbReference type="Proteomes" id="UP001596548">
    <property type="component" value="Unassembled WGS sequence"/>
</dbReference>
<dbReference type="CDD" id="cd00130">
    <property type="entry name" value="PAS"/>
    <property type="match status" value="1"/>
</dbReference>
<feature type="transmembrane region" description="Helical" evidence="1">
    <location>
        <begin position="93"/>
        <end position="110"/>
    </location>
</feature>
<feature type="domain" description="PAS" evidence="2">
    <location>
        <begin position="457"/>
        <end position="493"/>
    </location>
</feature>
<dbReference type="InterPro" id="IPR000014">
    <property type="entry name" value="PAS"/>
</dbReference>
<keyword evidence="1" id="KW-0472">Membrane</keyword>
<accession>A0ABW2I4C4</accession>
<dbReference type="InterPro" id="IPR029787">
    <property type="entry name" value="Nucleotide_cyclase"/>
</dbReference>
<dbReference type="NCBIfam" id="TIGR00254">
    <property type="entry name" value="GGDEF"/>
    <property type="match status" value="1"/>
</dbReference>
<keyword evidence="1" id="KW-0812">Transmembrane</keyword>
<feature type="domain" description="PAC" evidence="3">
    <location>
        <begin position="529"/>
        <end position="580"/>
    </location>
</feature>
<evidence type="ECO:0000313" key="6">
    <source>
        <dbReference type="EMBL" id="MFC7279740.1"/>
    </source>
</evidence>
<dbReference type="InterPro" id="IPR000700">
    <property type="entry name" value="PAS-assoc_C"/>
</dbReference>
<dbReference type="Gene3D" id="3.30.70.270">
    <property type="match status" value="1"/>
</dbReference>
<gene>
    <name evidence="6" type="ORF">ACFQS1_37765</name>
</gene>
<organism evidence="6 7">
    <name type="scientific">Paractinoplanes rhizophilus</name>
    <dbReference type="NCBI Taxonomy" id="1416877"/>
    <lineage>
        <taxon>Bacteria</taxon>
        <taxon>Bacillati</taxon>
        <taxon>Actinomycetota</taxon>
        <taxon>Actinomycetes</taxon>
        <taxon>Micromonosporales</taxon>
        <taxon>Micromonosporaceae</taxon>
        <taxon>Paractinoplanes</taxon>
    </lineage>
</organism>
<dbReference type="PANTHER" id="PTHR44757:SF2">
    <property type="entry name" value="BIOFILM ARCHITECTURE MAINTENANCE PROTEIN MBAA"/>
    <property type="match status" value="1"/>
</dbReference>
<evidence type="ECO:0000313" key="7">
    <source>
        <dbReference type="Proteomes" id="UP001596548"/>
    </source>
</evidence>
<proteinExistence type="predicted"/>
<dbReference type="Gene3D" id="3.30.450.20">
    <property type="entry name" value="PAS domain"/>
    <property type="match status" value="1"/>
</dbReference>
<dbReference type="PROSITE" id="PS50883">
    <property type="entry name" value="EAL"/>
    <property type="match status" value="1"/>
</dbReference>
<feature type="transmembrane region" description="Helical" evidence="1">
    <location>
        <begin position="295"/>
        <end position="317"/>
    </location>
</feature>
<name>A0ABW2I4C4_9ACTN</name>
<dbReference type="Gene3D" id="3.20.20.450">
    <property type="entry name" value="EAL domain"/>
    <property type="match status" value="1"/>
</dbReference>
<feature type="domain" description="GGDEF" evidence="5">
    <location>
        <begin position="612"/>
        <end position="749"/>
    </location>
</feature>
<dbReference type="SUPFAM" id="SSF141868">
    <property type="entry name" value="EAL domain-like"/>
    <property type="match status" value="1"/>
</dbReference>
<dbReference type="SMART" id="SM00267">
    <property type="entry name" value="GGDEF"/>
    <property type="match status" value="1"/>
</dbReference>
<keyword evidence="1" id="KW-1133">Transmembrane helix</keyword>
<dbReference type="Pfam" id="PF00989">
    <property type="entry name" value="PAS"/>
    <property type="match status" value="1"/>
</dbReference>
<keyword evidence="7" id="KW-1185">Reference proteome</keyword>
<dbReference type="NCBIfam" id="TIGR00229">
    <property type="entry name" value="sensory_box"/>
    <property type="match status" value="1"/>
</dbReference>
<evidence type="ECO:0000259" key="5">
    <source>
        <dbReference type="PROSITE" id="PS50887"/>
    </source>
</evidence>
<feature type="transmembrane region" description="Helical" evidence="1">
    <location>
        <begin position="59"/>
        <end position="81"/>
    </location>
</feature>
<feature type="transmembrane region" description="Helical" evidence="1">
    <location>
        <begin position="30"/>
        <end position="47"/>
    </location>
</feature>
<dbReference type="SUPFAM" id="SSF55073">
    <property type="entry name" value="Nucleotide cyclase"/>
    <property type="match status" value="1"/>
</dbReference>
<evidence type="ECO:0000259" key="2">
    <source>
        <dbReference type="PROSITE" id="PS50112"/>
    </source>
</evidence>
<comment type="caution">
    <text evidence="6">The sequence shown here is derived from an EMBL/GenBank/DDBJ whole genome shotgun (WGS) entry which is preliminary data.</text>
</comment>
<dbReference type="InterPro" id="IPR035919">
    <property type="entry name" value="EAL_sf"/>
</dbReference>
<dbReference type="Pfam" id="PF00563">
    <property type="entry name" value="EAL"/>
    <property type="match status" value="1"/>
</dbReference>